<dbReference type="EMBL" id="BAAASL010000007">
    <property type="protein sequence ID" value="GAA2714564.1"/>
    <property type="molecule type" value="Genomic_DNA"/>
</dbReference>
<name>A0ABP6G6S0_9ACTN</name>
<organism evidence="1 2">
    <name type="scientific">Streptomyces luteosporeus</name>
    <dbReference type="NCBI Taxonomy" id="173856"/>
    <lineage>
        <taxon>Bacteria</taxon>
        <taxon>Bacillati</taxon>
        <taxon>Actinomycetota</taxon>
        <taxon>Actinomycetes</taxon>
        <taxon>Kitasatosporales</taxon>
        <taxon>Streptomycetaceae</taxon>
        <taxon>Streptomyces</taxon>
    </lineage>
</organism>
<comment type="caution">
    <text evidence="1">The sequence shown here is derived from an EMBL/GenBank/DDBJ whole genome shotgun (WGS) entry which is preliminary data.</text>
</comment>
<sequence length="54" mass="5730">MIGGIESCRQCGTQRFADYRALALALELPERTVPSAPTTAGAGLMRRPWAAVPA</sequence>
<evidence type="ECO:0000313" key="2">
    <source>
        <dbReference type="Proteomes" id="UP001500886"/>
    </source>
</evidence>
<protein>
    <submittedName>
        <fullName evidence="1">Uncharacterized protein</fullName>
    </submittedName>
</protein>
<gene>
    <name evidence="1" type="ORF">GCM10010315_22070</name>
</gene>
<evidence type="ECO:0000313" key="1">
    <source>
        <dbReference type="EMBL" id="GAA2714564.1"/>
    </source>
</evidence>
<reference evidence="2" key="1">
    <citation type="journal article" date="2019" name="Int. J. Syst. Evol. Microbiol.">
        <title>The Global Catalogue of Microorganisms (GCM) 10K type strain sequencing project: providing services to taxonomists for standard genome sequencing and annotation.</title>
        <authorList>
            <consortium name="The Broad Institute Genomics Platform"/>
            <consortium name="The Broad Institute Genome Sequencing Center for Infectious Disease"/>
            <person name="Wu L."/>
            <person name="Ma J."/>
        </authorList>
    </citation>
    <scope>NUCLEOTIDE SEQUENCE [LARGE SCALE GENOMIC DNA]</scope>
    <source>
        <strain evidence="2">JCM 4542</strain>
    </source>
</reference>
<keyword evidence="2" id="KW-1185">Reference proteome</keyword>
<proteinExistence type="predicted"/>
<dbReference type="InterPro" id="IPR046222">
    <property type="entry name" value="DUF6255"/>
</dbReference>
<accession>A0ABP6G6S0</accession>
<dbReference type="Pfam" id="PF19768">
    <property type="entry name" value="DUF6255"/>
    <property type="match status" value="1"/>
</dbReference>
<dbReference type="Proteomes" id="UP001500886">
    <property type="component" value="Unassembled WGS sequence"/>
</dbReference>